<dbReference type="PANTHER" id="PTHR46270:SF2">
    <property type="entry name" value="TIR DOMAIN-CONTAINING PROTEIN"/>
    <property type="match status" value="1"/>
</dbReference>
<keyword evidence="2" id="KW-1185">Reference proteome</keyword>
<organism evidence="2 3">
    <name type="scientific">Biomphalaria glabrata</name>
    <name type="common">Bloodfluke planorb</name>
    <name type="synonym">Freshwater snail</name>
    <dbReference type="NCBI Taxonomy" id="6526"/>
    <lineage>
        <taxon>Eukaryota</taxon>
        <taxon>Metazoa</taxon>
        <taxon>Spiralia</taxon>
        <taxon>Lophotrochozoa</taxon>
        <taxon>Mollusca</taxon>
        <taxon>Gastropoda</taxon>
        <taxon>Heterobranchia</taxon>
        <taxon>Euthyneura</taxon>
        <taxon>Panpulmonata</taxon>
        <taxon>Hygrophila</taxon>
        <taxon>Lymnaeoidea</taxon>
        <taxon>Planorbidae</taxon>
        <taxon>Biomphalaria</taxon>
    </lineage>
</organism>
<dbReference type="OrthoDB" id="2148946at2759"/>
<dbReference type="Proteomes" id="UP001165740">
    <property type="component" value="Chromosome 1"/>
</dbReference>
<sequence length="678" mass="77712">MILYFLWTARLTFGSTLCCRGLIKQKAFSFQPDRPQTATSIKETVNGISETTKQNKQKVHSDVQTSLNLTTKNIEILNFKILLHKLDIVQAEMESKINLFQDNADIQDMLQLATEVVVHCIDTNDTEISLMESLKKLDISFHDLSSKERTLLGDYLAAIMFSKNSLKRYKSILKDSGLDYFDDHLLIGEIPMDSEKILILNFFRSLWWNFSDVSSEFCYSLAKDGVLNEVVKDLRKLIGISEKELKHSFCFESCLGVLHNVAKNDDLRPLFRKYKVVDILGNFLKYENLTKITMLVLITLALIIDENQTHLLISNESVFNLILNMIKRSLGNRDHRFDGFSTVELMVSLTKLSKNDEVKKILVKKNVIDLVLSIFSDGMPDEIEWAAKLVWELSFAPENKAKISENESLMNNIHKLSSNPNHQIAKACQGVILILSEEKSSTHYGQQGHIMISYCWSNQKTVIQICDALKSNGYAIWIDVENISGSSVEAMAEAVEKCDVFLMCMSEKYKESTYCRSEADYAFKMKKPIIPLLLQNKYTPDGWLGFLLGSKIFFEFTGKYDFNAKLADLLREIGERGKIKKKVNGNMMVSNLQQSLNSLPPARNQDFDVNDWIVQNNLSQFTCITNLSYQHLLFLKNISFRAPEFYYNFIFKFINGTVTVEQMNSLMQIHNAMDKIKN</sequence>
<feature type="domain" description="TIR" evidence="1">
    <location>
        <begin position="450"/>
        <end position="569"/>
    </location>
</feature>
<proteinExistence type="predicted"/>
<dbReference type="InterPro" id="IPR016024">
    <property type="entry name" value="ARM-type_fold"/>
</dbReference>
<evidence type="ECO:0000313" key="2">
    <source>
        <dbReference type="Proteomes" id="UP001165740"/>
    </source>
</evidence>
<accession>A0A9W2YT32</accession>
<evidence type="ECO:0000259" key="1">
    <source>
        <dbReference type="Pfam" id="PF13676"/>
    </source>
</evidence>
<dbReference type="PANTHER" id="PTHR46270">
    <property type="entry name" value="ARMADILLO-TYPE FOLD-RELATED"/>
    <property type="match status" value="1"/>
</dbReference>
<dbReference type="GeneID" id="106061311"/>
<gene>
    <name evidence="3" type="primary">LOC106061311</name>
</gene>
<dbReference type="InterPro" id="IPR035897">
    <property type="entry name" value="Toll_tir_struct_dom_sf"/>
</dbReference>
<dbReference type="InterPro" id="IPR000157">
    <property type="entry name" value="TIR_dom"/>
</dbReference>
<dbReference type="Gene3D" id="3.40.50.10140">
    <property type="entry name" value="Toll/interleukin-1 receptor homology (TIR) domain"/>
    <property type="match status" value="1"/>
</dbReference>
<dbReference type="Gene3D" id="1.25.10.10">
    <property type="entry name" value="Leucine-rich Repeat Variant"/>
    <property type="match status" value="1"/>
</dbReference>
<dbReference type="GO" id="GO:0007165">
    <property type="term" value="P:signal transduction"/>
    <property type="evidence" value="ECO:0007669"/>
    <property type="project" value="InterPro"/>
</dbReference>
<dbReference type="SUPFAM" id="SSF48371">
    <property type="entry name" value="ARM repeat"/>
    <property type="match status" value="1"/>
</dbReference>
<dbReference type="AlphaFoldDB" id="A0A9W2YT32"/>
<dbReference type="RefSeq" id="XP_055865780.1">
    <property type="nucleotide sequence ID" value="XM_056009805.1"/>
</dbReference>
<dbReference type="SUPFAM" id="SSF52200">
    <property type="entry name" value="Toll/Interleukin receptor TIR domain"/>
    <property type="match status" value="1"/>
</dbReference>
<evidence type="ECO:0000313" key="3">
    <source>
        <dbReference type="RefSeq" id="XP_055865780.1"/>
    </source>
</evidence>
<dbReference type="Pfam" id="PF13676">
    <property type="entry name" value="TIR_2"/>
    <property type="match status" value="1"/>
</dbReference>
<dbReference type="InterPro" id="IPR011989">
    <property type="entry name" value="ARM-like"/>
</dbReference>
<reference evidence="3" key="1">
    <citation type="submission" date="2025-08" db="UniProtKB">
        <authorList>
            <consortium name="RefSeq"/>
        </authorList>
    </citation>
    <scope>IDENTIFICATION</scope>
</reference>
<name>A0A9W2YT32_BIOGL</name>
<protein>
    <submittedName>
        <fullName evidence="3">Uncharacterized protein LOC106061311 isoform X2</fullName>
    </submittedName>
</protein>